<reference evidence="2 3" key="1">
    <citation type="submission" date="2019-03" db="EMBL/GenBank/DDBJ databases">
        <title>Single cell metagenomics reveals metabolic interactions within the superorganism composed of flagellate Streblomastix strix and complex community of Bacteroidetes bacteria on its surface.</title>
        <authorList>
            <person name="Treitli S.C."/>
            <person name="Kolisko M."/>
            <person name="Husnik F."/>
            <person name="Keeling P."/>
            <person name="Hampl V."/>
        </authorList>
    </citation>
    <scope>NUCLEOTIDE SEQUENCE [LARGE SCALE GENOMIC DNA]</scope>
    <source>
        <strain evidence="2">ST1C</strain>
    </source>
</reference>
<evidence type="ECO:0000313" key="3">
    <source>
        <dbReference type="Proteomes" id="UP000324800"/>
    </source>
</evidence>
<protein>
    <submittedName>
        <fullName evidence="2">Uncharacterized protein</fullName>
    </submittedName>
</protein>
<gene>
    <name evidence="2" type="ORF">EZS28_023979</name>
</gene>
<name>A0A5J4VDI1_9EUKA</name>
<proteinExistence type="predicted"/>
<accession>A0A5J4VDI1</accession>
<evidence type="ECO:0000313" key="2">
    <source>
        <dbReference type="EMBL" id="KAA6380492.1"/>
    </source>
</evidence>
<feature type="region of interest" description="Disordered" evidence="1">
    <location>
        <begin position="1"/>
        <end position="27"/>
    </location>
</feature>
<dbReference type="Proteomes" id="UP000324800">
    <property type="component" value="Unassembled WGS sequence"/>
</dbReference>
<comment type="caution">
    <text evidence="2">The sequence shown here is derived from an EMBL/GenBank/DDBJ whole genome shotgun (WGS) entry which is preliminary data.</text>
</comment>
<dbReference type="EMBL" id="SNRW01007867">
    <property type="protein sequence ID" value="KAA6380492.1"/>
    <property type="molecule type" value="Genomic_DNA"/>
</dbReference>
<organism evidence="2 3">
    <name type="scientific">Streblomastix strix</name>
    <dbReference type="NCBI Taxonomy" id="222440"/>
    <lineage>
        <taxon>Eukaryota</taxon>
        <taxon>Metamonada</taxon>
        <taxon>Preaxostyla</taxon>
        <taxon>Oxymonadida</taxon>
        <taxon>Streblomastigidae</taxon>
        <taxon>Streblomastix</taxon>
    </lineage>
</organism>
<dbReference type="AlphaFoldDB" id="A0A5J4VDI1"/>
<sequence>MLTDPISTPKRLQKTSTLFKDSDKENFKSRPDAKTLKRFASAIKEIKWDKDKQPVTEMGLNERTCWNQEFYDNILPKLSQVPAKETMQYLNEHTEIGRDIRNNAISEYKGL</sequence>
<evidence type="ECO:0000256" key="1">
    <source>
        <dbReference type="SAM" id="MobiDB-lite"/>
    </source>
</evidence>